<organism evidence="1 2">
    <name type="scientific">Pseudomonas fakonensis</name>
    <dbReference type="NCBI Taxonomy" id="2842355"/>
    <lineage>
        <taxon>Bacteria</taxon>
        <taxon>Pseudomonadati</taxon>
        <taxon>Pseudomonadota</taxon>
        <taxon>Gammaproteobacteria</taxon>
        <taxon>Pseudomonadales</taxon>
        <taxon>Pseudomonadaceae</taxon>
        <taxon>Pseudomonas</taxon>
    </lineage>
</organism>
<proteinExistence type="predicted"/>
<dbReference type="EMBL" id="CP077076">
    <property type="protein sequence ID" value="QXH53370.1"/>
    <property type="molecule type" value="Genomic_DNA"/>
</dbReference>
<sequence>MSSSKKTDTELDTEAARRALDFYLNPTPSAPDLERTLWTLREGVTRQQASDHASELLRCAAATAHETASHLQGTTREVVFALMHMINMSRALLEQREAMEQE</sequence>
<gene>
    <name evidence="1" type="ORF">KSS94_09745</name>
</gene>
<reference evidence="1" key="1">
    <citation type="journal article" date="2021" name="Microorganisms">
        <title>The Ever-Expanding Pseudomonas Genus: Description of 43 New Species and Partition of the Pseudomonas putida Group.</title>
        <authorList>
            <person name="Girard L."/>
            <person name="Lood C."/>
            <person name="Hofte M."/>
            <person name="Vandamme P."/>
            <person name="Rokni-Zadeh H."/>
            <person name="van Noort V."/>
            <person name="Lavigne R."/>
            <person name="De Mot R."/>
        </authorList>
    </citation>
    <scope>NUCLEOTIDE SEQUENCE</scope>
    <source>
        <strain evidence="1">COW40</strain>
    </source>
</reference>
<evidence type="ECO:0000313" key="2">
    <source>
        <dbReference type="Proteomes" id="UP001046350"/>
    </source>
</evidence>
<dbReference type="Pfam" id="PF19619">
    <property type="entry name" value="DUF6124"/>
    <property type="match status" value="1"/>
</dbReference>
<keyword evidence="2" id="KW-1185">Reference proteome</keyword>
<dbReference type="RefSeq" id="WP_217842771.1">
    <property type="nucleotide sequence ID" value="NZ_CP077076.1"/>
</dbReference>
<evidence type="ECO:0000313" key="1">
    <source>
        <dbReference type="EMBL" id="QXH53370.1"/>
    </source>
</evidence>
<dbReference type="Proteomes" id="UP001046350">
    <property type="component" value="Chromosome"/>
</dbReference>
<accession>A0ABX8NC35</accession>
<protein>
    <submittedName>
        <fullName evidence="1">DUF3077 domain-containing protein</fullName>
    </submittedName>
</protein>
<name>A0ABX8NC35_9PSED</name>